<dbReference type="OrthoDB" id="3821212at2"/>
<dbReference type="EMBL" id="LT629701">
    <property type="protein sequence ID" value="SDN31298.1"/>
    <property type="molecule type" value="Genomic_DNA"/>
</dbReference>
<dbReference type="RefSeq" id="WP_030428108.1">
    <property type="nucleotide sequence ID" value="NZ_JOEF01000003.1"/>
</dbReference>
<dbReference type="PROSITE" id="PS51257">
    <property type="entry name" value="PROKAR_LIPOPROTEIN"/>
    <property type="match status" value="1"/>
</dbReference>
<keyword evidence="1" id="KW-0732">Signal</keyword>
<protein>
    <submittedName>
        <fullName evidence="2">Uncharacterized protein</fullName>
    </submittedName>
</protein>
<dbReference type="AlphaFoldDB" id="A0A1H0ACE7"/>
<reference evidence="2 3" key="1">
    <citation type="submission" date="2016-10" db="EMBL/GenBank/DDBJ databases">
        <authorList>
            <person name="de Groot N.N."/>
        </authorList>
    </citation>
    <scope>NUCLEOTIDE SEQUENCE [LARGE SCALE GENOMIC DNA]</scope>
    <source>
        <strain evidence="2 3">DSM 44149</strain>
    </source>
</reference>
<organism evidence="2 3">
    <name type="scientific">Allokutzneria albata</name>
    <name type="common">Kibdelosporangium albatum</name>
    <dbReference type="NCBI Taxonomy" id="211114"/>
    <lineage>
        <taxon>Bacteria</taxon>
        <taxon>Bacillati</taxon>
        <taxon>Actinomycetota</taxon>
        <taxon>Actinomycetes</taxon>
        <taxon>Pseudonocardiales</taxon>
        <taxon>Pseudonocardiaceae</taxon>
        <taxon>Allokutzneria</taxon>
    </lineage>
</organism>
<feature type="chain" id="PRO_5039333126" evidence="1">
    <location>
        <begin position="22"/>
        <end position="172"/>
    </location>
</feature>
<keyword evidence="3" id="KW-1185">Reference proteome</keyword>
<dbReference type="Proteomes" id="UP000183376">
    <property type="component" value="Chromosome I"/>
</dbReference>
<feature type="signal peptide" evidence="1">
    <location>
        <begin position="1"/>
        <end position="21"/>
    </location>
</feature>
<accession>A0A1H0ACE7</accession>
<gene>
    <name evidence="2" type="ORF">SAMN04489726_6001</name>
</gene>
<sequence length="172" mass="18234">MRFKTAVASTALAFTATIAPAALGIGAQALAACPEVGQVYYSISNGAKAWRATNLRSDYLTGPGAISYTKTATSETNASLTGTTTAEAGAIFAKASVSLGVQVGKSWSKSDSWSYRADVPAGQTRRLQQYKEARSFTVKKTTIVAPCNVKTVWTKNVVAPVKNNNFLWKLTT</sequence>
<evidence type="ECO:0000313" key="3">
    <source>
        <dbReference type="Proteomes" id="UP000183376"/>
    </source>
</evidence>
<proteinExistence type="predicted"/>
<dbReference type="eggNOG" id="ENOG502ZTGP">
    <property type="taxonomic scope" value="Bacteria"/>
</dbReference>
<evidence type="ECO:0000256" key="1">
    <source>
        <dbReference type="SAM" id="SignalP"/>
    </source>
</evidence>
<evidence type="ECO:0000313" key="2">
    <source>
        <dbReference type="EMBL" id="SDN31298.1"/>
    </source>
</evidence>
<name>A0A1H0ACE7_ALLAB</name>